<name>A0A0A9AN63_ARUDO</name>
<protein>
    <submittedName>
        <fullName evidence="1">Uncharacterized protein</fullName>
    </submittedName>
</protein>
<sequence>MILLFLGIMEWTTEHLERTKEAEKTSKGVQAKLEAQLTSTSSPSRDSGAACTNFIAQIASELYF</sequence>
<reference evidence="1" key="2">
    <citation type="journal article" date="2015" name="Data Brief">
        <title>Shoot transcriptome of the giant reed, Arundo donax.</title>
        <authorList>
            <person name="Barrero R.A."/>
            <person name="Guerrero F.D."/>
            <person name="Moolhuijzen P."/>
            <person name="Goolsby J.A."/>
            <person name="Tidwell J."/>
            <person name="Bellgard S.E."/>
            <person name="Bellgard M.I."/>
        </authorList>
    </citation>
    <scope>NUCLEOTIDE SEQUENCE</scope>
    <source>
        <tissue evidence="1">Shoot tissue taken approximately 20 cm above the soil surface</tissue>
    </source>
</reference>
<dbReference type="EMBL" id="GBRH01245329">
    <property type="protein sequence ID" value="JAD52566.1"/>
    <property type="molecule type" value="Transcribed_RNA"/>
</dbReference>
<proteinExistence type="predicted"/>
<evidence type="ECO:0000313" key="1">
    <source>
        <dbReference type="EMBL" id="JAD52566.1"/>
    </source>
</evidence>
<organism evidence="1">
    <name type="scientific">Arundo donax</name>
    <name type="common">Giant reed</name>
    <name type="synonym">Donax arundinaceus</name>
    <dbReference type="NCBI Taxonomy" id="35708"/>
    <lineage>
        <taxon>Eukaryota</taxon>
        <taxon>Viridiplantae</taxon>
        <taxon>Streptophyta</taxon>
        <taxon>Embryophyta</taxon>
        <taxon>Tracheophyta</taxon>
        <taxon>Spermatophyta</taxon>
        <taxon>Magnoliopsida</taxon>
        <taxon>Liliopsida</taxon>
        <taxon>Poales</taxon>
        <taxon>Poaceae</taxon>
        <taxon>PACMAD clade</taxon>
        <taxon>Arundinoideae</taxon>
        <taxon>Arundineae</taxon>
        <taxon>Arundo</taxon>
    </lineage>
</organism>
<reference evidence="1" key="1">
    <citation type="submission" date="2014-09" db="EMBL/GenBank/DDBJ databases">
        <authorList>
            <person name="Magalhaes I.L.F."/>
            <person name="Oliveira U."/>
            <person name="Santos F.R."/>
            <person name="Vidigal T.H.D.A."/>
            <person name="Brescovit A.D."/>
            <person name="Santos A.J."/>
        </authorList>
    </citation>
    <scope>NUCLEOTIDE SEQUENCE</scope>
    <source>
        <tissue evidence="1">Shoot tissue taken approximately 20 cm above the soil surface</tissue>
    </source>
</reference>
<dbReference type="AlphaFoldDB" id="A0A0A9AN63"/>
<accession>A0A0A9AN63</accession>